<dbReference type="Proteomes" id="UP000094469">
    <property type="component" value="Unassembled WGS sequence"/>
</dbReference>
<keyword evidence="5" id="KW-1185">Reference proteome</keyword>
<sequence length="388" mass="44637">MNVPHDDRKRFKIASLTKAFTAMLVFCLHDKGLLNIYDSVKKYLPLLEKYKSVTLYHCLTCSSGIPDFASKSDYWDKNMRIPQDISNVIEEIYQDELNFTPGTAYEYSSTGYLIITKIIESVTKLSYDEALKKYILIPLELKDAGCMNNVDVVPNLVDSYGFWVEDIQAAKTDMSFPTGAAGMYSTTNDLSKWGRAIIDKRLIPEALYQIYETAYKASYACGWDVTTIEQKEVIQHQGDLDGFATSIKICREEEIVVVFLSNQEIIPVTNITKRAVAHLLGHPFLITPLKKVSISKEILLKLTNSYHYYDSTHSIHKELEVALEGEQLFLYCFKRYDIQYKFRLNSFLDEDENVVLKAEKIDERIIFLPNENPTYITFNEEKISLEQS</sequence>
<dbReference type="GO" id="GO:0016020">
    <property type="term" value="C:membrane"/>
    <property type="evidence" value="ECO:0007669"/>
    <property type="project" value="UniProtKB-SubCell"/>
</dbReference>
<dbReference type="PANTHER" id="PTHR46825:SF11">
    <property type="entry name" value="PENICILLIN-BINDING PROTEIN 4"/>
    <property type="match status" value="1"/>
</dbReference>
<proteinExistence type="predicted"/>
<evidence type="ECO:0000259" key="3">
    <source>
        <dbReference type="Pfam" id="PF00144"/>
    </source>
</evidence>
<evidence type="ECO:0000313" key="4">
    <source>
        <dbReference type="EMBL" id="OEG23945.1"/>
    </source>
</evidence>
<name>A0A1E5HGM4_9ENTE</name>
<evidence type="ECO:0000313" key="5">
    <source>
        <dbReference type="Proteomes" id="UP000094469"/>
    </source>
</evidence>
<evidence type="ECO:0000256" key="1">
    <source>
        <dbReference type="ARBA" id="ARBA00004370"/>
    </source>
</evidence>
<organism evidence="4 5">
    <name type="scientific">Enterococcus ureilyticus</name>
    <dbReference type="NCBI Taxonomy" id="1131292"/>
    <lineage>
        <taxon>Bacteria</taxon>
        <taxon>Bacillati</taxon>
        <taxon>Bacillota</taxon>
        <taxon>Bacilli</taxon>
        <taxon>Lactobacillales</taxon>
        <taxon>Enterococcaceae</taxon>
        <taxon>Enterococcus</taxon>
    </lineage>
</organism>
<dbReference type="AlphaFoldDB" id="A0A1E5HGM4"/>
<accession>A0A1E5HGM4</accession>
<feature type="domain" description="Beta-lactamase-related" evidence="3">
    <location>
        <begin position="3"/>
        <end position="265"/>
    </location>
</feature>
<dbReference type="SUPFAM" id="SSF56601">
    <property type="entry name" value="beta-lactamase/transpeptidase-like"/>
    <property type="match status" value="1"/>
</dbReference>
<dbReference type="EMBL" id="MIKC01000001">
    <property type="protein sequence ID" value="OEG23945.1"/>
    <property type="molecule type" value="Genomic_DNA"/>
</dbReference>
<comment type="subcellular location">
    <subcellularLocation>
        <location evidence="1">Membrane</location>
    </subcellularLocation>
</comment>
<dbReference type="Pfam" id="PF00144">
    <property type="entry name" value="Beta-lactamase"/>
    <property type="match status" value="1"/>
</dbReference>
<dbReference type="InterPro" id="IPR050491">
    <property type="entry name" value="AmpC-like"/>
</dbReference>
<keyword evidence="2" id="KW-0472">Membrane</keyword>
<dbReference type="Gene3D" id="3.40.710.10">
    <property type="entry name" value="DD-peptidase/beta-lactamase superfamily"/>
    <property type="match status" value="1"/>
</dbReference>
<protein>
    <recommendedName>
        <fullName evidence="3">Beta-lactamase-related domain-containing protein</fullName>
    </recommendedName>
</protein>
<dbReference type="InterPro" id="IPR001466">
    <property type="entry name" value="Beta-lactam-related"/>
</dbReference>
<dbReference type="STRING" id="1131292.BCR24_00890"/>
<dbReference type="InterPro" id="IPR012338">
    <property type="entry name" value="Beta-lactam/transpept-like"/>
</dbReference>
<comment type="caution">
    <text evidence="4">The sequence shown here is derived from an EMBL/GenBank/DDBJ whole genome shotgun (WGS) entry which is preliminary data.</text>
</comment>
<reference evidence="5" key="1">
    <citation type="submission" date="2016-09" db="EMBL/GenBank/DDBJ databases">
        <authorList>
            <person name="Gulvik C.A."/>
        </authorList>
    </citation>
    <scope>NUCLEOTIDE SEQUENCE [LARGE SCALE GENOMIC DNA]</scope>
    <source>
        <strain evidence="5">LMG 26676</strain>
    </source>
</reference>
<dbReference type="PANTHER" id="PTHR46825">
    <property type="entry name" value="D-ALANYL-D-ALANINE-CARBOXYPEPTIDASE/ENDOPEPTIDASE AMPH"/>
    <property type="match status" value="1"/>
</dbReference>
<gene>
    <name evidence="4" type="ORF">BCR24_00890</name>
</gene>
<evidence type="ECO:0000256" key="2">
    <source>
        <dbReference type="ARBA" id="ARBA00023136"/>
    </source>
</evidence>